<evidence type="ECO:0000256" key="1">
    <source>
        <dbReference type="SAM" id="MobiDB-lite"/>
    </source>
</evidence>
<feature type="non-terminal residue" evidence="3">
    <location>
        <position position="115"/>
    </location>
</feature>
<reference evidence="3" key="1">
    <citation type="submission" date="2018-06" db="EMBL/GenBank/DDBJ databases">
        <authorList>
            <person name="Zhirakovskaya E."/>
        </authorList>
    </citation>
    <scope>NUCLEOTIDE SEQUENCE</scope>
</reference>
<organism evidence="3">
    <name type="scientific">hydrothermal vent metagenome</name>
    <dbReference type="NCBI Taxonomy" id="652676"/>
    <lineage>
        <taxon>unclassified sequences</taxon>
        <taxon>metagenomes</taxon>
        <taxon>ecological metagenomes</taxon>
    </lineage>
</organism>
<proteinExistence type="predicted"/>
<sequence>MKRGRPRHNNQGRSNQGRKPNPNKALESNGPGVKIRGAASTILEKYLQLANDATTSGDRVSAEYYYQYAEHYGRLVQAQQREREEREEQQRAHREAKQAEYEARKAARQQEQQAQ</sequence>
<dbReference type="Pfam" id="PF13763">
    <property type="entry name" value="DUF4167"/>
    <property type="match status" value="1"/>
</dbReference>
<feature type="compositionally biased region" description="Basic and acidic residues" evidence="1">
    <location>
        <begin position="80"/>
        <end position="105"/>
    </location>
</feature>
<dbReference type="AlphaFoldDB" id="A0A3B0S675"/>
<name>A0A3B0S675_9ZZZZ</name>
<evidence type="ECO:0000259" key="2">
    <source>
        <dbReference type="Pfam" id="PF13763"/>
    </source>
</evidence>
<feature type="region of interest" description="Disordered" evidence="1">
    <location>
        <begin position="1"/>
        <end position="33"/>
    </location>
</feature>
<dbReference type="EMBL" id="UOEE01000327">
    <property type="protein sequence ID" value="VAW01855.1"/>
    <property type="molecule type" value="Genomic_DNA"/>
</dbReference>
<gene>
    <name evidence="3" type="ORF">MNBD_ALPHA06-278</name>
</gene>
<feature type="region of interest" description="Disordered" evidence="1">
    <location>
        <begin position="78"/>
        <end position="115"/>
    </location>
</feature>
<feature type="domain" description="DUF4167" evidence="2">
    <location>
        <begin position="7"/>
        <end position="81"/>
    </location>
</feature>
<dbReference type="InterPro" id="IPR025430">
    <property type="entry name" value="DUF4167"/>
</dbReference>
<accession>A0A3B0S675</accession>
<feature type="compositionally biased region" description="Basic residues" evidence="1">
    <location>
        <begin position="1"/>
        <end position="10"/>
    </location>
</feature>
<protein>
    <recommendedName>
        <fullName evidence="2">DUF4167 domain-containing protein</fullName>
    </recommendedName>
</protein>
<evidence type="ECO:0000313" key="3">
    <source>
        <dbReference type="EMBL" id="VAW01855.1"/>
    </source>
</evidence>